<reference evidence="2" key="1">
    <citation type="submission" date="2022-11" db="UniProtKB">
        <authorList>
            <consortium name="WormBaseParasite"/>
        </authorList>
    </citation>
    <scope>IDENTIFICATION</scope>
</reference>
<protein>
    <submittedName>
        <fullName evidence="2">Uncharacterized protein</fullName>
    </submittedName>
</protein>
<dbReference type="WBParaSite" id="JU765_v2.g11422.t1">
    <property type="protein sequence ID" value="JU765_v2.g11422.t1"/>
    <property type="gene ID" value="JU765_v2.g11422"/>
</dbReference>
<name>A0AC34PZ81_9BILA</name>
<sequence>MEEFLPLMIELDLLKEAKVLQDEIIKLVKLMGEERIKIWPRYIKSKHLTGPMVEIYRCEDGLVRIPGEGHMPTRIYLEDEMMPPKLETNFVWKLNCLE</sequence>
<evidence type="ECO:0000313" key="2">
    <source>
        <dbReference type="WBParaSite" id="JU765_v2.g11422.t1"/>
    </source>
</evidence>
<accession>A0AC34PZ81</accession>
<proteinExistence type="predicted"/>
<organism evidence="1 2">
    <name type="scientific">Panagrolaimus sp. JU765</name>
    <dbReference type="NCBI Taxonomy" id="591449"/>
    <lineage>
        <taxon>Eukaryota</taxon>
        <taxon>Metazoa</taxon>
        <taxon>Ecdysozoa</taxon>
        <taxon>Nematoda</taxon>
        <taxon>Chromadorea</taxon>
        <taxon>Rhabditida</taxon>
        <taxon>Tylenchina</taxon>
        <taxon>Panagrolaimomorpha</taxon>
        <taxon>Panagrolaimoidea</taxon>
        <taxon>Panagrolaimidae</taxon>
        <taxon>Panagrolaimus</taxon>
    </lineage>
</organism>
<evidence type="ECO:0000313" key="1">
    <source>
        <dbReference type="Proteomes" id="UP000887576"/>
    </source>
</evidence>
<dbReference type="Proteomes" id="UP000887576">
    <property type="component" value="Unplaced"/>
</dbReference>